<accession>A0A7S8C5G2</accession>
<dbReference type="Gene3D" id="3.40.50.150">
    <property type="entry name" value="Vaccinia Virus protein VP39"/>
    <property type="match status" value="1"/>
</dbReference>
<evidence type="ECO:0008006" key="3">
    <source>
        <dbReference type="Google" id="ProtNLM"/>
    </source>
</evidence>
<dbReference type="SUPFAM" id="SSF53335">
    <property type="entry name" value="S-adenosyl-L-methionine-dependent methyltransferases"/>
    <property type="match status" value="1"/>
</dbReference>
<dbReference type="InterPro" id="IPR025690">
    <property type="entry name" value="Methyltransf_put"/>
</dbReference>
<keyword evidence="2" id="KW-1185">Reference proteome</keyword>
<dbReference type="AlphaFoldDB" id="A0A7S8C5G2"/>
<reference evidence="1 2" key="1">
    <citation type="submission" date="2020-06" db="EMBL/GenBank/DDBJ databases">
        <title>Genome sequence of 2 isolates from Red Sea Mangroves.</title>
        <authorList>
            <person name="Sefrji F."/>
            <person name="Michoud G."/>
            <person name="Merlino G."/>
            <person name="Daffonchio D."/>
        </authorList>
    </citation>
    <scope>NUCLEOTIDE SEQUENCE [LARGE SCALE GENOMIC DNA]</scope>
    <source>
        <strain evidence="1 2">R1DC25</strain>
    </source>
</reference>
<evidence type="ECO:0000313" key="2">
    <source>
        <dbReference type="Proteomes" id="UP000593594"/>
    </source>
</evidence>
<dbReference type="KEGG" id="kmn:HW532_14175"/>
<organism evidence="1 2">
    <name type="scientific">Kaustia mangrovi</name>
    <dbReference type="NCBI Taxonomy" id="2593653"/>
    <lineage>
        <taxon>Bacteria</taxon>
        <taxon>Pseudomonadati</taxon>
        <taxon>Pseudomonadota</taxon>
        <taxon>Alphaproteobacteria</taxon>
        <taxon>Hyphomicrobiales</taxon>
        <taxon>Parvibaculaceae</taxon>
        <taxon>Kaustia</taxon>
    </lineage>
</organism>
<protein>
    <recommendedName>
        <fullName evidence="3">S-adenosyl-L-methionine methyltransferase</fullName>
    </recommendedName>
</protein>
<dbReference type="Proteomes" id="UP000593594">
    <property type="component" value="Chromosome"/>
</dbReference>
<sequence length="173" mass="19204">MSRLDSFIRRITAQRECLNEAARAIEGLDGVVFELGLGNGRTYHHLRERLPDREIFVFERSPAAHPDCMPDAEHLFVGDVHDTLPAAVERFRGQVALLHCDLGTGDLAGNRRLADFISETIPPLMAPGALVLTDPAFDLPQAERQALPDGVEPDRYYVYRWPGRTAETARAAG</sequence>
<dbReference type="InterPro" id="IPR029063">
    <property type="entry name" value="SAM-dependent_MTases_sf"/>
</dbReference>
<dbReference type="RefSeq" id="WP_213161096.1">
    <property type="nucleotide sequence ID" value="NZ_CP058214.1"/>
</dbReference>
<dbReference type="EMBL" id="CP058214">
    <property type="protein sequence ID" value="QPC43733.1"/>
    <property type="molecule type" value="Genomic_DNA"/>
</dbReference>
<evidence type="ECO:0000313" key="1">
    <source>
        <dbReference type="EMBL" id="QPC43733.1"/>
    </source>
</evidence>
<proteinExistence type="predicted"/>
<gene>
    <name evidence="1" type="ORF">HW532_14175</name>
</gene>
<name>A0A7S8C5G2_9HYPH</name>
<dbReference type="Pfam" id="PF12692">
    <property type="entry name" value="Methyltransf_17"/>
    <property type="match status" value="1"/>
</dbReference>